<evidence type="ECO:0000256" key="1">
    <source>
        <dbReference type="ARBA" id="ARBA00022801"/>
    </source>
</evidence>
<dbReference type="GO" id="GO:0005975">
    <property type="term" value="P:carbohydrate metabolic process"/>
    <property type="evidence" value="ECO:0007669"/>
    <property type="project" value="InterPro"/>
</dbReference>
<keyword evidence="1 2" id="KW-0378">Hydrolase</keyword>
<dbReference type="OrthoDB" id="9812931at2"/>
<dbReference type="Gene3D" id="1.50.10.10">
    <property type="match status" value="1"/>
</dbReference>
<sequence>MRELERVADRMIYGTDSEWNMNIHHFDWVPGVGLYGIWRVYEVTGEERYFRFLTDWTHTHLQEACIQKTVNSTAPLLTILELYRKTGEEAYGKVCFDLAEYIRKDAPRTVDGGLEHTVTEDVDALVNQMWADTLFMVCIFMARLGKLSGERKYTEFAVNQLVLHQKYLWDESAQLYYHGWNGSLRNHMSGIFWGRANAWTIYSTVEILAAAGDFPERGEVLKRLERHVQGLGRWQRENGLFGTILNDPGAYDELSACAGIACGIRRAVAGGLIGSSYLEIAKRTERVLPEYIDEQGNVLQVSTGTPILASAEDYKKVRLCPTLYGQGLTALALAELV</sequence>
<gene>
    <name evidence="2" type="primary">yesR_1</name>
    <name evidence="2" type="ORF">AMURIS_00190</name>
</gene>
<proteinExistence type="predicted"/>
<name>A0A2K4ZAJ4_9FIRM</name>
<dbReference type="RefSeq" id="WP_103237611.1">
    <property type="nucleotide sequence ID" value="NZ_JANJZD010000016.1"/>
</dbReference>
<evidence type="ECO:0000313" key="2">
    <source>
        <dbReference type="EMBL" id="SOY27486.1"/>
    </source>
</evidence>
<dbReference type="InterPro" id="IPR010905">
    <property type="entry name" value="Glyco_hydro_88"/>
</dbReference>
<protein>
    <submittedName>
        <fullName evidence="2">Unsaturated rhamnogalacturonyl hydrolase YesR</fullName>
        <ecNumber evidence="2">3.2.1.172</ecNumber>
    </submittedName>
</protein>
<dbReference type="GO" id="GO:0102211">
    <property type="term" value="F:unsaturated rhamnogalacturonyl hydrolase activity"/>
    <property type="evidence" value="ECO:0007669"/>
    <property type="project" value="UniProtKB-EC"/>
</dbReference>
<dbReference type="SUPFAM" id="SSF48208">
    <property type="entry name" value="Six-hairpin glycosidases"/>
    <property type="match status" value="1"/>
</dbReference>
<keyword evidence="2" id="KW-0326">Glycosidase</keyword>
<dbReference type="PANTHER" id="PTHR33886:SF8">
    <property type="entry name" value="UNSATURATED RHAMNOGALACTURONAN HYDROLASE (EUROFUNG)"/>
    <property type="match status" value="1"/>
</dbReference>
<dbReference type="EC" id="3.2.1.172" evidence="2"/>
<dbReference type="InterPro" id="IPR012341">
    <property type="entry name" value="6hp_glycosidase-like_sf"/>
</dbReference>
<keyword evidence="3" id="KW-1185">Reference proteome</keyword>
<dbReference type="Pfam" id="PF07470">
    <property type="entry name" value="Glyco_hydro_88"/>
    <property type="match status" value="1"/>
</dbReference>
<dbReference type="InterPro" id="IPR052043">
    <property type="entry name" value="PolySaccharide_Degr_Enz"/>
</dbReference>
<dbReference type="Proteomes" id="UP000236311">
    <property type="component" value="Unassembled WGS sequence"/>
</dbReference>
<dbReference type="InterPro" id="IPR008928">
    <property type="entry name" value="6-hairpin_glycosidase_sf"/>
</dbReference>
<evidence type="ECO:0000313" key="3">
    <source>
        <dbReference type="Proteomes" id="UP000236311"/>
    </source>
</evidence>
<dbReference type="PANTHER" id="PTHR33886">
    <property type="entry name" value="UNSATURATED RHAMNOGALACTURONAN HYDROLASE (EUROFUNG)"/>
    <property type="match status" value="1"/>
</dbReference>
<organism evidence="2 3">
    <name type="scientific">Acetatifactor muris</name>
    <dbReference type="NCBI Taxonomy" id="879566"/>
    <lineage>
        <taxon>Bacteria</taxon>
        <taxon>Bacillati</taxon>
        <taxon>Bacillota</taxon>
        <taxon>Clostridia</taxon>
        <taxon>Lachnospirales</taxon>
        <taxon>Lachnospiraceae</taxon>
        <taxon>Acetatifactor</taxon>
    </lineage>
</organism>
<reference evidence="2 3" key="1">
    <citation type="submission" date="2018-01" db="EMBL/GenBank/DDBJ databases">
        <authorList>
            <person name="Gaut B.S."/>
            <person name="Morton B.R."/>
            <person name="Clegg M.T."/>
            <person name="Duvall M.R."/>
        </authorList>
    </citation>
    <scope>NUCLEOTIDE SEQUENCE [LARGE SCALE GENOMIC DNA]</scope>
    <source>
        <strain evidence="2">GP69</strain>
    </source>
</reference>
<accession>A0A2K4ZAJ4</accession>
<dbReference type="AlphaFoldDB" id="A0A2K4ZAJ4"/>
<dbReference type="EMBL" id="OFSM01000001">
    <property type="protein sequence ID" value="SOY27486.1"/>
    <property type="molecule type" value="Genomic_DNA"/>
</dbReference>